<dbReference type="PANTHER" id="PTHR13301">
    <property type="entry name" value="X-BOX TRANSCRIPTION FACTOR-RELATED"/>
    <property type="match status" value="1"/>
</dbReference>
<reference evidence="1" key="1">
    <citation type="submission" date="2019-09" db="EMBL/GenBank/DDBJ databases">
        <title>Draft genome information of white flower Hibiscus syriacus.</title>
        <authorList>
            <person name="Kim Y.-M."/>
        </authorList>
    </citation>
    <scope>NUCLEOTIDE SEQUENCE [LARGE SCALE GENOMIC DNA]</scope>
    <source>
        <strain evidence="1">YM2019G1</strain>
    </source>
</reference>
<proteinExistence type="predicted"/>
<sequence>MLEHISLPVILPKKYGRPRSKRRHTTDAPPFHASEPLRRTPSTAFLRQCVLLFHSGSTLPPVQTSLSTEQPACSLSPSPLSLLISDLVLAFMWASAQAFRMSPIVEPPMNVVNTALSLMAYDYPADKLSIYSRTTEAQL</sequence>
<gene>
    <name evidence="1" type="ORF">F3Y22_tig00013960pilonHSYRG00133</name>
</gene>
<protein>
    <submittedName>
        <fullName evidence="1">Uncharacterized protein</fullName>
    </submittedName>
</protein>
<comment type="caution">
    <text evidence="1">The sequence shown here is derived from an EMBL/GenBank/DDBJ whole genome shotgun (WGS) entry which is preliminary data.</text>
</comment>
<accession>A0A6A3C2D6</accession>
<dbReference type="EMBL" id="VEPZ02000561">
    <property type="protein sequence ID" value="KAE8722487.1"/>
    <property type="molecule type" value="Genomic_DNA"/>
</dbReference>
<keyword evidence="2" id="KW-1185">Reference proteome</keyword>
<evidence type="ECO:0000313" key="2">
    <source>
        <dbReference type="Proteomes" id="UP000436088"/>
    </source>
</evidence>
<dbReference type="AlphaFoldDB" id="A0A6A3C2D6"/>
<evidence type="ECO:0000313" key="1">
    <source>
        <dbReference type="EMBL" id="KAE8722487.1"/>
    </source>
</evidence>
<dbReference type="Proteomes" id="UP000436088">
    <property type="component" value="Unassembled WGS sequence"/>
</dbReference>
<name>A0A6A3C2D6_HIBSY</name>
<organism evidence="1 2">
    <name type="scientific">Hibiscus syriacus</name>
    <name type="common">Rose of Sharon</name>
    <dbReference type="NCBI Taxonomy" id="106335"/>
    <lineage>
        <taxon>Eukaryota</taxon>
        <taxon>Viridiplantae</taxon>
        <taxon>Streptophyta</taxon>
        <taxon>Embryophyta</taxon>
        <taxon>Tracheophyta</taxon>
        <taxon>Spermatophyta</taxon>
        <taxon>Magnoliopsida</taxon>
        <taxon>eudicotyledons</taxon>
        <taxon>Gunneridae</taxon>
        <taxon>Pentapetalae</taxon>
        <taxon>rosids</taxon>
        <taxon>malvids</taxon>
        <taxon>Malvales</taxon>
        <taxon>Malvaceae</taxon>
        <taxon>Malvoideae</taxon>
        <taxon>Hibiscus</taxon>
    </lineage>
</organism>